<dbReference type="Proteomes" id="UP000799772">
    <property type="component" value="Unassembled WGS sequence"/>
</dbReference>
<evidence type="ECO:0000256" key="2">
    <source>
        <dbReference type="SAM" id="MobiDB-lite"/>
    </source>
</evidence>
<accession>A0A9P4IQY2</accession>
<dbReference type="InterPro" id="IPR056024">
    <property type="entry name" value="DUF7605"/>
</dbReference>
<comment type="caution">
    <text evidence="5">The sequence shown here is derived from an EMBL/GenBank/DDBJ whole genome shotgun (WGS) entry which is preliminary data.</text>
</comment>
<organism evidence="5 6">
    <name type="scientific">Rhizodiscina lignyota</name>
    <dbReference type="NCBI Taxonomy" id="1504668"/>
    <lineage>
        <taxon>Eukaryota</taxon>
        <taxon>Fungi</taxon>
        <taxon>Dikarya</taxon>
        <taxon>Ascomycota</taxon>
        <taxon>Pezizomycotina</taxon>
        <taxon>Dothideomycetes</taxon>
        <taxon>Pleosporomycetidae</taxon>
        <taxon>Aulographales</taxon>
        <taxon>Rhizodiscinaceae</taxon>
        <taxon>Rhizodiscina</taxon>
    </lineage>
</organism>
<feature type="compositionally biased region" description="Basic and acidic residues" evidence="2">
    <location>
        <begin position="9"/>
        <end position="22"/>
    </location>
</feature>
<sequence length="972" mass="110525">MPPTGSQSHDGDGVGAPERDTELIQVESQLSSLSIRGNAPDRENTSHSHFPENTPRMRLFGASEGHEDRSTAFKFGSPQDASPEHPRAPQDSRYLTPPRGRTPGMRVLGDSDDQETNQAAFTFRNLYNASPHPSPAPETGPILPNHTDADTTTSSAAEQVPAYNVQNEKPPEGAIFFTPQFQEQLSRGIRVTKSLAGDFDHFQLKSGSDICRLRDDAQQLSNFHTTDTRIIALLGDSGEGKSSVINSLLHCNGIAETSDAGTACTSVITEFRQRRPHQTTPFTIEVEYLSESNIEETVKELLWSYSQLYLPEVEQDLNGEDYKRCQEESAVAWSTLQAAFDNRTEFREDLFRDTSDEGQRKALGLLLQWTRELDWPRGGRDGSWTSTARNADKCREITRELMQNRIWPFTKVIRVFLSAQVLKTGIILADLPGLRDTNLAKVRATERYLLKADHVFIVAKISRALSDQSLKSSLYAALAQHIPQEWNDSAGQSLSVSVVCTRTEEINFTALKTQFCGPGKAVSEAKLRNLDDNIKRAKNRGDAKAKKQFKRERDLLLIKARNDFVKAGLKRAYAEKVEHKTLEVFCVSNKDYDKDCRKGRVQFVEASGIPELRKFCHAINAQAQLDESRNFLLAQLPNLVRSARLWMEKVSEEVEDVPQTEEIREDLLDDIKVAHTKMEKQIRERINEFKSDLQEQIMKFIDQRNGHWEKAAVSKSDDWNSWHWTQYNAWCLHNGHHYTEKRGDVNWNNELIWKMRTELAFQWDMVEEEIPQLFNDVGDIVREGLDEIRASLISHKAVPTLSDSVSPRFDHFNYRAQRAQREVLQAFKLIRRSASEDNYNSYVLRCMLSAYRSAAQESGTGKNRRQISTIRGHISNGNLFPSIAMLVNKDLEEFAKRTKKDIKKLIKEALEPVKQDVLISYAVHESQDSDEEDAEVRNGNKEALKLADVLQEKVPTLEKELQEVRNALLLPQ</sequence>
<keyword evidence="1" id="KW-0175">Coiled coil</keyword>
<dbReference type="Gene3D" id="3.40.50.300">
    <property type="entry name" value="P-loop containing nucleotide triphosphate hydrolases"/>
    <property type="match status" value="1"/>
</dbReference>
<evidence type="ECO:0000313" key="6">
    <source>
        <dbReference type="Proteomes" id="UP000799772"/>
    </source>
</evidence>
<feature type="coiled-coil region" evidence="1">
    <location>
        <begin position="940"/>
        <end position="967"/>
    </location>
</feature>
<dbReference type="PANTHER" id="PTHR36681">
    <property type="entry name" value="NUCLEAR GTPASE, GERMINAL CENTER-ASSOCIATED, TANDEM DUPLICATE 3"/>
    <property type="match status" value="1"/>
</dbReference>
<reference evidence="5" key="1">
    <citation type="journal article" date="2020" name="Stud. Mycol.">
        <title>101 Dothideomycetes genomes: a test case for predicting lifestyles and emergence of pathogens.</title>
        <authorList>
            <person name="Haridas S."/>
            <person name="Albert R."/>
            <person name="Binder M."/>
            <person name="Bloem J."/>
            <person name="Labutti K."/>
            <person name="Salamov A."/>
            <person name="Andreopoulos B."/>
            <person name="Baker S."/>
            <person name="Barry K."/>
            <person name="Bills G."/>
            <person name="Bluhm B."/>
            <person name="Cannon C."/>
            <person name="Castanera R."/>
            <person name="Culley D."/>
            <person name="Daum C."/>
            <person name="Ezra D."/>
            <person name="Gonzalez J."/>
            <person name="Henrissat B."/>
            <person name="Kuo A."/>
            <person name="Liang C."/>
            <person name="Lipzen A."/>
            <person name="Lutzoni F."/>
            <person name="Magnuson J."/>
            <person name="Mondo S."/>
            <person name="Nolan M."/>
            <person name="Ohm R."/>
            <person name="Pangilinan J."/>
            <person name="Park H.-J."/>
            <person name="Ramirez L."/>
            <person name="Alfaro M."/>
            <person name="Sun H."/>
            <person name="Tritt A."/>
            <person name="Yoshinaga Y."/>
            <person name="Zwiers L.-H."/>
            <person name="Turgeon B."/>
            <person name="Goodwin S."/>
            <person name="Spatafora J."/>
            <person name="Crous P."/>
            <person name="Grigoriev I."/>
        </authorList>
    </citation>
    <scope>NUCLEOTIDE SEQUENCE</scope>
    <source>
        <strain evidence="5">CBS 133067</strain>
    </source>
</reference>
<gene>
    <name evidence="5" type="ORF">NA57DRAFT_70653</name>
</gene>
<dbReference type="SUPFAM" id="SSF52540">
    <property type="entry name" value="P-loop containing nucleoside triphosphate hydrolases"/>
    <property type="match status" value="1"/>
</dbReference>
<dbReference type="AlphaFoldDB" id="A0A9P4IQY2"/>
<keyword evidence="6" id="KW-1185">Reference proteome</keyword>
<evidence type="ECO:0000313" key="5">
    <source>
        <dbReference type="EMBL" id="KAF2104448.1"/>
    </source>
</evidence>
<dbReference type="Pfam" id="PF00350">
    <property type="entry name" value="Dynamin_N"/>
    <property type="match status" value="1"/>
</dbReference>
<protein>
    <recommendedName>
        <fullName evidence="7">G domain-containing protein</fullName>
    </recommendedName>
</protein>
<feature type="domain" description="Dynamin N-terminal" evidence="3">
    <location>
        <begin position="231"/>
        <end position="469"/>
    </location>
</feature>
<feature type="region of interest" description="Disordered" evidence="2">
    <location>
        <begin position="127"/>
        <end position="155"/>
    </location>
</feature>
<dbReference type="OrthoDB" id="3598281at2759"/>
<dbReference type="PANTHER" id="PTHR36681:SF3">
    <property type="entry name" value="NUCLEAR GTPASE, GERMINAL CENTER-ASSOCIATED, TANDEM DUPLICATE 3"/>
    <property type="match status" value="1"/>
</dbReference>
<dbReference type="EMBL" id="ML978121">
    <property type="protein sequence ID" value="KAF2104448.1"/>
    <property type="molecule type" value="Genomic_DNA"/>
</dbReference>
<evidence type="ECO:0008006" key="7">
    <source>
        <dbReference type="Google" id="ProtNLM"/>
    </source>
</evidence>
<dbReference type="InterPro" id="IPR027417">
    <property type="entry name" value="P-loop_NTPase"/>
</dbReference>
<evidence type="ECO:0000256" key="1">
    <source>
        <dbReference type="SAM" id="Coils"/>
    </source>
</evidence>
<feature type="coiled-coil region" evidence="1">
    <location>
        <begin position="520"/>
        <end position="547"/>
    </location>
</feature>
<evidence type="ECO:0000259" key="3">
    <source>
        <dbReference type="Pfam" id="PF00350"/>
    </source>
</evidence>
<feature type="domain" description="DUF7605" evidence="4">
    <location>
        <begin position="703"/>
        <end position="880"/>
    </location>
</feature>
<feature type="region of interest" description="Disordered" evidence="2">
    <location>
        <begin position="1"/>
        <end position="111"/>
    </location>
</feature>
<proteinExistence type="predicted"/>
<evidence type="ECO:0000259" key="4">
    <source>
        <dbReference type="Pfam" id="PF24564"/>
    </source>
</evidence>
<feature type="compositionally biased region" description="Polar residues" evidence="2">
    <location>
        <begin position="26"/>
        <end position="35"/>
    </location>
</feature>
<feature type="compositionally biased region" description="Basic and acidic residues" evidence="2">
    <location>
        <begin position="39"/>
        <end position="50"/>
    </location>
</feature>
<dbReference type="InterPro" id="IPR045063">
    <property type="entry name" value="Dynamin_N"/>
</dbReference>
<name>A0A9P4IQY2_9PEZI</name>
<dbReference type="Pfam" id="PF24564">
    <property type="entry name" value="DUF7605"/>
    <property type="match status" value="1"/>
</dbReference>